<reference evidence="1" key="1">
    <citation type="submission" date="2017-08" db="EMBL/GenBank/DDBJ databases">
        <authorList>
            <person name="de Groot N.N."/>
        </authorList>
    </citation>
    <scope>NUCLEOTIDE SEQUENCE</scope>
</reference>
<name>A0A285Q2W7_9VIRU</name>
<evidence type="ECO:0000313" key="1">
    <source>
        <dbReference type="EMBL" id="SOB74380.1"/>
    </source>
</evidence>
<dbReference type="EMBL" id="LT907979">
    <property type="protein sequence ID" value="SOB74380.1"/>
    <property type="molecule type" value="Genomic_DNA"/>
</dbReference>
<sequence>MNSMLVDFLKDFGSRLIDPLFDAFVQTGMKYVEEKSNISSANFCKQSLALGCSLEQLQAIYKRGYPLSGNFFSALMKRDDLSSQQKIEFLTWFQEKCIRFTSKDLVKAAKENEVEIVEWFCEQTDCAELCMDDRVLAYLALHGHDADYIDKMRDRGFICTSEVMAKASMGNQLTLMKELHERGYHMDGRVLSFAAMNDNLEMFTWAIECGLSVNQDCKTYANIYSSSIRDHIMEQGW</sequence>
<keyword evidence="2" id="KW-1185">Reference proteome</keyword>
<organism evidence="1">
    <name type="scientific">Cedratvirus lausannensis</name>
    <dbReference type="NCBI Taxonomy" id="2023205"/>
    <lineage>
        <taxon>Viruses</taxon>
        <taxon>Pithoviruses</taxon>
        <taxon>Orthocedratvirinae</taxon>
        <taxon>Alphacedratvirus</taxon>
        <taxon>Alphacedratvirus francolausannense</taxon>
    </lineage>
</organism>
<gene>
    <name evidence="1" type="ORF">BQ9231_00497</name>
</gene>
<protein>
    <submittedName>
        <fullName evidence="1">Ankyrin repeat</fullName>
    </submittedName>
</protein>
<evidence type="ECO:0000313" key="2">
    <source>
        <dbReference type="Proteomes" id="UP000274850"/>
    </source>
</evidence>
<proteinExistence type="predicted"/>
<accession>A0A285Q2W7</accession>
<dbReference type="SUPFAM" id="SSF140860">
    <property type="entry name" value="Pseudo ankyrin repeat-like"/>
    <property type="match status" value="1"/>
</dbReference>
<dbReference type="Proteomes" id="UP000274850">
    <property type="component" value="Segment"/>
</dbReference>